<protein>
    <submittedName>
        <fullName evidence="3">Glycosyltransferase family 9 protein</fullName>
    </submittedName>
</protein>
<dbReference type="Pfam" id="PF01075">
    <property type="entry name" value="Glyco_transf_9"/>
    <property type="match status" value="1"/>
</dbReference>
<evidence type="ECO:0000313" key="4">
    <source>
        <dbReference type="Proteomes" id="UP000712673"/>
    </source>
</evidence>
<dbReference type="GO" id="GO:0005829">
    <property type="term" value="C:cytosol"/>
    <property type="evidence" value="ECO:0007669"/>
    <property type="project" value="TreeGrafter"/>
</dbReference>
<dbReference type="CDD" id="cd03789">
    <property type="entry name" value="GT9_LPS_heptosyltransferase"/>
    <property type="match status" value="1"/>
</dbReference>
<keyword evidence="1" id="KW-0328">Glycosyltransferase</keyword>
<sequence>MINPNASVLLPQRRWMPEHYVALIQQILHQHSHVLIAITGAPQERAEAEAMVQHVAHERCLNLAGALHLVELPVLYSLAQCMITNDSGPAHFASITEMPTFVFFGPETPALYRPLGHTTPIYAGLACSPCVAATNHRTTPCRNNVCLQVITPTQVYELVRPMLQRSRSHT</sequence>
<evidence type="ECO:0000256" key="1">
    <source>
        <dbReference type="ARBA" id="ARBA00022676"/>
    </source>
</evidence>
<comment type="caution">
    <text evidence="3">The sequence shown here is derived from an EMBL/GenBank/DDBJ whole genome shotgun (WGS) entry which is preliminary data.</text>
</comment>
<evidence type="ECO:0000313" key="3">
    <source>
        <dbReference type="EMBL" id="MBM3225843.1"/>
    </source>
</evidence>
<dbReference type="PANTHER" id="PTHR30160">
    <property type="entry name" value="TETRAACYLDISACCHARIDE 4'-KINASE-RELATED"/>
    <property type="match status" value="1"/>
</dbReference>
<reference evidence="3" key="1">
    <citation type="submission" date="2019-03" db="EMBL/GenBank/DDBJ databases">
        <title>Lake Tanganyika Metagenome-Assembled Genomes (MAGs).</title>
        <authorList>
            <person name="Tran P."/>
        </authorList>
    </citation>
    <scope>NUCLEOTIDE SEQUENCE</scope>
    <source>
        <strain evidence="3">K_DeepCast_65m_m2_066</strain>
    </source>
</reference>
<dbReference type="Gene3D" id="3.40.50.2000">
    <property type="entry name" value="Glycogen Phosphorylase B"/>
    <property type="match status" value="1"/>
</dbReference>
<dbReference type="EMBL" id="VGLS01000703">
    <property type="protein sequence ID" value="MBM3225843.1"/>
    <property type="molecule type" value="Genomic_DNA"/>
</dbReference>
<organism evidence="3 4">
    <name type="scientific">Tectimicrobiota bacterium</name>
    <dbReference type="NCBI Taxonomy" id="2528274"/>
    <lineage>
        <taxon>Bacteria</taxon>
        <taxon>Pseudomonadati</taxon>
        <taxon>Nitrospinota/Tectimicrobiota group</taxon>
        <taxon>Candidatus Tectimicrobiota</taxon>
    </lineage>
</organism>
<dbReference type="GO" id="GO:0008713">
    <property type="term" value="F:ADP-heptose-lipopolysaccharide heptosyltransferase activity"/>
    <property type="evidence" value="ECO:0007669"/>
    <property type="project" value="TreeGrafter"/>
</dbReference>
<accession>A0A937W2R0</accession>
<dbReference type="Proteomes" id="UP000712673">
    <property type="component" value="Unassembled WGS sequence"/>
</dbReference>
<evidence type="ECO:0000256" key="2">
    <source>
        <dbReference type="ARBA" id="ARBA00022679"/>
    </source>
</evidence>
<dbReference type="AlphaFoldDB" id="A0A937W2R0"/>
<dbReference type="InterPro" id="IPR002201">
    <property type="entry name" value="Glyco_trans_9"/>
</dbReference>
<dbReference type="InterPro" id="IPR051199">
    <property type="entry name" value="LPS_LOS_Heptosyltrfase"/>
</dbReference>
<gene>
    <name evidence="3" type="ORF">FJZ47_18880</name>
</gene>
<dbReference type="SUPFAM" id="SSF53756">
    <property type="entry name" value="UDP-Glycosyltransferase/glycogen phosphorylase"/>
    <property type="match status" value="1"/>
</dbReference>
<dbReference type="PANTHER" id="PTHR30160:SF1">
    <property type="entry name" value="LIPOPOLYSACCHARIDE 1,2-N-ACETYLGLUCOSAMINETRANSFERASE-RELATED"/>
    <property type="match status" value="1"/>
</dbReference>
<dbReference type="GO" id="GO:0009244">
    <property type="term" value="P:lipopolysaccharide core region biosynthetic process"/>
    <property type="evidence" value="ECO:0007669"/>
    <property type="project" value="TreeGrafter"/>
</dbReference>
<proteinExistence type="predicted"/>
<keyword evidence="2" id="KW-0808">Transferase</keyword>
<name>A0A937W2R0_UNCTE</name>